<dbReference type="AlphaFoldDB" id="A0A0A1UCW2"/>
<dbReference type="OMA" id="YTEENDA"/>
<accession>A0A0A1UCW2</accession>
<evidence type="ECO:0000256" key="3">
    <source>
        <dbReference type="PROSITE-ProRule" id="PRU00176"/>
    </source>
</evidence>
<feature type="domain" description="RRM" evidence="4">
    <location>
        <begin position="175"/>
        <end position="255"/>
    </location>
</feature>
<name>A0A0A1UCW2_ENTIV</name>
<feature type="domain" description="RRM" evidence="4">
    <location>
        <begin position="281"/>
        <end position="350"/>
    </location>
</feature>
<dbReference type="InterPro" id="IPR035979">
    <property type="entry name" value="RBD_domain_sf"/>
</dbReference>
<dbReference type="Proteomes" id="UP000014680">
    <property type="component" value="Unassembled WGS sequence"/>
</dbReference>
<dbReference type="EMBL" id="KB206467">
    <property type="protein sequence ID" value="ELP91513.1"/>
    <property type="molecule type" value="Genomic_DNA"/>
</dbReference>
<proteinExistence type="predicted"/>
<dbReference type="CDD" id="cd00590">
    <property type="entry name" value="RRM_SF"/>
    <property type="match status" value="1"/>
</dbReference>
<dbReference type="InterPro" id="IPR000504">
    <property type="entry name" value="RRM_dom"/>
</dbReference>
<organism evidence="5 6">
    <name type="scientific">Entamoeba invadens IP1</name>
    <dbReference type="NCBI Taxonomy" id="370355"/>
    <lineage>
        <taxon>Eukaryota</taxon>
        <taxon>Amoebozoa</taxon>
        <taxon>Evosea</taxon>
        <taxon>Archamoebae</taxon>
        <taxon>Mastigamoebida</taxon>
        <taxon>Entamoebidae</taxon>
        <taxon>Entamoeba</taxon>
    </lineage>
</organism>
<dbReference type="Pfam" id="PF00076">
    <property type="entry name" value="RRM_1"/>
    <property type="match status" value="2"/>
</dbReference>
<dbReference type="PANTHER" id="PTHR24012">
    <property type="entry name" value="RNA BINDING PROTEIN"/>
    <property type="match status" value="1"/>
</dbReference>
<dbReference type="RefSeq" id="XP_004258284.1">
    <property type="nucleotide sequence ID" value="XM_004258236.1"/>
</dbReference>
<gene>
    <name evidence="5" type="ORF">EIN_512360</name>
</gene>
<evidence type="ECO:0000256" key="1">
    <source>
        <dbReference type="ARBA" id="ARBA00022737"/>
    </source>
</evidence>
<evidence type="ECO:0000259" key="4">
    <source>
        <dbReference type="PROSITE" id="PS50102"/>
    </source>
</evidence>
<dbReference type="SUPFAM" id="SSF54928">
    <property type="entry name" value="RNA-binding domain, RBD"/>
    <property type="match status" value="2"/>
</dbReference>
<evidence type="ECO:0000256" key="2">
    <source>
        <dbReference type="ARBA" id="ARBA00022884"/>
    </source>
</evidence>
<dbReference type="InterPro" id="IPR012677">
    <property type="entry name" value="Nucleotide-bd_a/b_plait_sf"/>
</dbReference>
<keyword evidence="6" id="KW-1185">Reference proteome</keyword>
<dbReference type="GO" id="GO:0003723">
    <property type="term" value="F:RNA binding"/>
    <property type="evidence" value="ECO:0007669"/>
    <property type="project" value="UniProtKB-UniRule"/>
</dbReference>
<keyword evidence="1" id="KW-0677">Repeat</keyword>
<dbReference type="Gene3D" id="3.30.70.330">
    <property type="match status" value="2"/>
</dbReference>
<reference evidence="5 6" key="1">
    <citation type="submission" date="2012-10" db="EMBL/GenBank/DDBJ databases">
        <authorList>
            <person name="Zafar N."/>
            <person name="Inman J."/>
            <person name="Hall N."/>
            <person name="Lorenzi H."/>
            <person name="Caler E."/>
        </authorList>
    </citation>
    <scope>NUCLEOTIDE SEQUENCE [LARGE SCALE GENOMIC DNA]</scope>
    <source>
        <strain evidence="5 6">IP1</strain>
    </source>
</reference>
<protein>
    <submittedName>
        <fullName evidence="5">Polyadenylate-binding protein, cytoplasmic and nuclear, putative</fullName>
    </submittedName>
</protein>
<keyword evidence="2 3" id="KW-0694">RNA-binding</keyword>
<dbReference type="VEuPathDB" id="AmoebaDB:EIN_512360"/>
<dbReference type="GeneID" id="14890495"/>
<dbReference type="OrthoDB" id="78437at2759"/>
<dbReference type="PROSITE" id="PS50102">
    <property type="entry name" value="RRM"/>
    <property type="match status" value="2"/>
</dbReference>
<sequence>MSLPTTDDFSSNCTLILLSLPYDVKNSDIIYTFQEDATSIEDIQVEGPLAYVVFRNHATPLKIHQTRTFYKVKGKSIKICWKLSKEEISNEEFNYDFFDLKPEATDESVQVCLNAYAQIKSLLFTHSSRGVFSVIKFSSSQDVENVFDNISEIKEKIGSDNFSVKKHEKKAEKCSNVLVKNIHPALIANSEFLEFFKSFGNIESFKLTPVNPEFDAKALYVEYTEENDAKRLIEEVDGKDVFDCDMPLSASLLRSKKEMKGEKNKTYYEKRKVVENDLKDNNVFVKNIRQELGDLENFKEYFMKFGGIFSCKVVPEKKYGFVCFNEHDDAVKCVNAKHGRMYVKFKESKKDTDIAEWVNKPF</sequence>
<dbReference type="SMART" id="SM00360">
    <property type="entry name" value="RRM"/>
    <property type="match status" value="3"/>
</dbReference>
<evidence type="ECO:0000313" key="5">
    <source>
        <dbReference type="EMBL" id="ELP91513.1"/>
    </source>
</evidence>
<evidence type="ECO:0000313" key="6">
    <source>
        <dbReference type="Proteomes" id="UP000014680"/>
    </source>
</evidence>
<dbReference type="KEGG" id="eiv:EIN_512360"/>